<feature type="non-terminal residue" evidence="2">
    <location>
        <position position="163"/>
    </location>
</feature>
<dbReference type="OrthoDB" id="7481309at2759"/>
<protein>
    <submittedName>
        <fullName evidence="2">Uncharacterized protein</fullName>
    </submittedName>
</protein>
<organism evidence="2 3">
    <name type="scientific">Brenthis ino</name>
    <name type="common">lesser marbled fritillary</name>
    <dbReference type="NCBI Taxonomy" id="405034"/>
    <lineage>
        <taxon>Eukaryota</taxon>
        <taxon>Metazoa</taxon>
        <taxon>Ecdysozoa</taxon>
        <taxon>Arthropoda</taxon>
        <taxon>Hexapoda</taxon>
        <taxon>Insecta</taxon>
        <taxon>Pterygota</taxon>
        <taxon>Neoptera</taxon>
        <taxon>Endopterygota</taxon>
        <taxon>Lepidoptera</taxon>
        <taxon>Glossata</taxon>
        <taxon>Ditrysia</taxon>
        <taxon>Papilionoidea</taxon>
        <taxon>Nymphalidae</taxon>
        <taxon>Heliconiinae</taxon>
        <taxon>Argynnini</taxon>
        <taxon>Brenthis</taxon>
    </lineage>
</organism>
<dbReference type="AlphaFoldDB" id="A0A8J9V2W9"/>
<evidence type="ECO:0000256" key="1">
    <source>
        <dbReference type="SAM" id="SignalP"/>
    </source>
</evidence>
<gene>
    <name evidence="2" type="ORF">BINO364_LOCUS5427</name>
</gene>
<dbReference type="Proteomes" id="UP000838878">
    <property type="component" value="Chromosome 13"/>
</dbReference>
<sequence length="163" mass="18530">MALLTNIILAIYALNLVQIDTQSTEEDQPFTNIYNPFVPSSVNFQDIYTNTLNRLANAPTSEEQTDFPINSLSSQFVQFHPKVLKISRITAPPKVLLNSSFIKKSTEESTTSHITEESDEPIKVIPIIHHQKGVLDVLFPAARVKSFKNVFDSFRRILSYTFR</sequence>
<feature type="chain" id="PRO_5035463134" evidence="1">
    <location>
        <begin position="20"/>
        <end position="163"/>
    </location>
</feature>
<feature type="signal peptide" evidence="1">
    <location>
        <begin position="1"/>
        <end position="19"/>
    </location>
</feature>
<evidence type="ECO:0000313" key="2">
    <source>
        <dbReference type="EMBL" id="CAH0719030.1"/>
    </source>
</evidence>
<dbReference type="EMBL" id="OV170233">
    <property type="protein sequence ID" value="CAH0719030.1"/>
    <property type="molecule type" value="Genomic_DNA"/>
</dbReference>
<keyword evidence="3" id="KW-1185">Reference proteome</keyword>
<proteinExistence type="predicted"/>
<keyword evidence="1" id="KW-0732">Signal</keyword>
<name>A0A8J9V2W9_9NEOP</name>
<accession>A0A8J9V2W9</accession>
<reference evidence="2" key="1">
    <citation type="submission" date="2021-12" db="EMBL/GenBank/DDBJ databases">
        <authorList>
            <person name="Martin H S."/>
        </authorList>
    </citation>
    <scope>NUCLEOTIDE SEQUENCE</scope>
</reference>
<evidence type="ECO:0000313" key="3">
    <source>
        <dbReference type="Proteomes" id="UP000838878"/>
    </source>
</evidence>